<feature type="transmembrane region" description="Helical" evidence="11">
    <location>
        <begin position="6"/>
        <end position="23"/>
    </location>
</feature>
<keyword evidence="7 9" id="KW-0408">Iron</keyword>
<dbReference type="Gene3D" id="1.10.630.10">
    <property type="entry name" value="Cytochrome P450"/>
    <property type="match status" value="1"/>
</dbReference>
<dbReference type="GO" id="GO:0020037">
    <property type="term" value="F:heme binding"/>
    <property type="evidence" value="ECO:0007669"/>
    <property type="project" value="InterPro"/>
</dbReference>
<dbReference type="PROSITE" id="PS00086">
    <property type="entry name" value="CYTOCHROME_P450"/>
    <property type="match status" value="1"/>
</dbReference>
<comment type="similarity">
    <text evidence="3 10">Belongs to the cytochrome P450 family.</text>
</comment>
<reference evidence="12 13" key="1">
    <citation type="submission" date="2015-12" db="EMBL/GenBank/DDBJ databases">
        <title>Draft genome sequence of Moniliophthora roreri, the causal agent of frosty pod rot of cacao.</title>
        <authorList>
            <person name="Aime M.C."/>
            <person name="Diaz-Valderrama J.R."/>
            <person name="Kijpornyongpan T."/>
            <person name="Phillips-Mora W."/>
        </authorList>
    </citation>
    <scope>NUCLEOTIDE SEQUENCE [LARGE SCALE GENOMIC DNA]</scope>
    <source>
        <strain evidence="12 13">MCA 2952</strain>
    </source>
</reference>
<dbReference type="InterPro" id="IPR036396">
    <property type="entry name" value="Cyt_P450_sf"/>
</dbReference>
<evidence type="ECO:0000256" key="9">
    <source>
        <dbReference type="PIRSR" id="PIRSR602401-1"/>
    </source>
</evidence>
<gene>
    <name evidence="12" type="ORF">WG66_15594</name>
</gene>
<accession>A0A0W0F676</accession>
<evidence type="ECO:0000256" key="2">
    <source>
        <dbReference type="ARBA" id="ARBA00005179"/>
    </source>
</evidence>
<evidence type="ECO:0000313" key="12">
    <source>
        <dbReference type="EMBL" id="KTB31831.1"/>
    </source>
</evidence>
<keyword evidence="6 10" id="KW-0560">Oxidoreductase</keyword>
<dbReference type="Proteomes" id="UP000054988">
    <property type="component" value="Unassembled WGS sequence"/>
</dbReference>
<evidence type="ECO:0000256" key="5">
    <source>
        <dbReference type="ARBA" id="ARBA00022723"/>
    </source>
</evidence>
<evidence type="ECO:0000256" key="3">
    <source>
        <dbReference type="ARBA" id="ARBA00010617"/>
    </source>
</evidence>
<name>A0A0W0F676_MONRR</name>
<dbReference type="GO" id="GO:0016705">
    <property type="term" value="F:oxidoreductase activity, acting on paired donors, with incorporation or reduction of molecular oxygen"/>
    <property type="evidence" value="ECO:0007669"/>
    <property type="project" value="InterPro"/>
</dbReference>
<keyword evidence="5 9" id="KW-0479">Metal-binding</keyword>
<protein>
    <recommendedName>
        <fullName evidence="14">Cytochrome p450</fullName>
    </recommendedName>
</protein>
<comment type="cofactor">
    <cofactor evidence="1 9">
        <name>heme</name>
        <dbReference type="ChEBI" id="CHEBI:30413"/>
    </cofactor>
</comment>
<keyword evidence="11" id="KW-0472">Membrane</keyword>
<dbReference type="PANTHER" id="PTHR46300:SF7">
    <property type="entry name" value="P450, PUTATIVE (EUROFUNG)-RELATED"/>
    <property type="match status" value="1"/>
</dbReference>
<evidence type="ECO:0000256" key="11">
    <source>
        <dbReference type="SAM" id="Phobius"/>
    </source>
</evidence>
<organism evidence="12 13">
    <name type="scientific">Moniliophthora roreri</name>
    <name type="common">Frosty pod rot fungus</name>
    <name type="synonym">Monilia roreri</name>
    <dbReference type="NCBI Taxonomy" id="221103"/>
    <lineage>
        <taxon>Eukaryota</taxon>
        <taxon>Fungi</taxon>
        <taxon>Dikarya</taxon>
        <taxon>Basidiomycota</taxon>
        <taxon>Agaricomycotina</taxon>
        <taxon>Agaricomycetes</taxon>
        <taxon>Agaricomycetidae</taxon>
        <taxon>Agaricales</taxon>
        <taxon>Marasmiineae</taxon>
        <taxon>Marasmiaceae</taxon>
        <taxon>Moniliophthora</taxon>
    </lineage>
</organism>
<keyword evidence="8 10" id="KW-0503">Monooxygenase</keyword>
<dbReference type="Pfam" id="PF00067">
    <property type="entry name" value="p450"/>
    <property type="match status" value="2"/>
</dbReference>
<dbReference type="InterPro" id="IPR001128">
    <property type="entry name" value="Cyt_P450"/>
</dbReference>
<dbReference type="PRINTS" id="PR00463">
    <property type="entry name" value="EP450I"/>
</dbReference>
<keyword evidence="4 9" id="KW-0349">Heme</keyword>
<dbReference type="InterPro" id="IPR050364">
    <property type="entry name" value="Cytochrome_P450_fung"/>
</dbReference>
<dbReference type="PANTHER" id="PTHR46300">
    <property type="entry name" value="P450, PUTATIVE (EUROFUNG)-RELATED-RELATED"/>
    <property type="match status" value="1"/>
</dbReference>
<feature type="binding site" description="axial binding residue" evidence="9">
    <location>
        <position position="456"/>
    </location>
    <ligand>
        <name>heme</name>
        <dbReference type="ChEBI" id="CHEBI:30413"/>
    </ligand>
    <ligandPart>
        <name>Fe</name>
        <dbReference type="ChEBI" id="CHEBI:18248"/>
    </ligandPart>
</feature>
<dbReference type="SUPFAM" id="SSF48264">
    <property type="entry name" value="Cytochrome P450"/>
    <property type="match status" value="1"/>
</dbReference>
<evidence type="ECO:0000256" key="4">
    <source>
        <dbReference type="ARBA" id="ARBA00022617"/>
    </source>
</evidence>
<dbReference type="InterPro" id="IPR017972">
    <property type="entry name" value="Cyt_P450_CS"/>
</dbReference>
<dbReference type="GO" id="GO:0004497">
    <property type="term" value="F:monooxygenase activity"/>
    <property type="evidence" value="ECO:0007669"/>
    <property type="project" value="UniProtKB-KW"/>
</dbReference>
<evidence type="ECO:0000256" key="7">
    <source>
        <dbReference type="ARBA" id="ARBA00023004"/>
    </source>
</evidence>
<comment type="pathway">
    <text evidence="2">Secondary metabolite biosynthesis.</text>
</comment>
<dbReference type="EMBL" id="LATX01002287">
    <property type="protein sequence ID" value="KTB31831.1"/>
    <property type="molecule type" value="Genomic_DNA"/>
</dbReference>
<evidence type="ECO:0000313" key="13">
    <source>
        <dbReference type="Proteomes" id="UP000054988"/>
    </source>
</evidence>
<evidence type="ECO:0008006" key="14">
    <source>
        <dbReference type="Google" id="ProtNLM"/>
    </source>
</evidence>
<dbReference type="GO" id="GO:0016020">
    <property type="term" value="C:membrane"/>
    <property type="evidence" value="ECO:0007669"/>
    <property type="project" value="UniProtKB-SubCell"/>
</dbReference>
<dbReference type="InterPro" id="IPR002401">
    <property type="entry name" value="Cyt_P450_E_grp-I"/>
</dbReference>
<evidence type="ECO:0000256" key="8">
    <source>
        <dbReference type="ARBA" id="ARBA00023033"/>
    </source>
</evidence>
<proteinExistence type="inferred from homology"/>
<keyword evidence="11" id="KW-0812">Transmembrane</keyword>
<evidence type="ECO:0000256" key="6">
    <source>
        <dbReference type="ARBA" id="ARBA00023002"/>
    </source>
</evidence>
<evidence type="ECO:0000256" key="10">
    <source>
        <dbReference type="RuleBase" id="RU000461"/>
    </source>
</evidence>
<keyword evidence="11" id="KW-1133">Transmembrane helix</keyword>
<sequence length="531" mass="60139">MTFTANSTLIYVLVSVCAWAVYLKFKRPGNLPPGPKGYPVVGNLFQLDANRPWHILLEWKKTYGDIMYIRLFNQDVIVLNSAKAAGDLLDRRAANYSQRPRMPVTECLTGGLNVALIDHGTRWRSMRRAAHEALNMRASDGYFPIHMREGIQLALDILDSPQECHDHVYRFTSFTITSLIYNDTSRRHTIMEELSSLIIEISLASAPGRYLANHIPVLEHVPEFLAKWKQEMKAKYNMYTKSPLKFYLSIKELVVQKQESESSFCKMLIETHDQHGLDDLESAWLAAILYVGGYETTLVTIEWLIVAMLAFPDVQQKVQAEIDAVIGQARIPTLADMENLPYMRAVVKEVRTSYVGVLRFQWADFMLRLRQVFDYFAFNDLVDLGGSRTTFTKAITSQKVAGLYQAAMNHDPATYGQDPDVFRPERFLNEDGTHKESPSDTKDEGHYSFGFGRRICPGRHLASNSILSFAIVLWAAKLEPGKDAHGNEAPISISNDQATGILSRVPAYHVSTKARFPEALEMLKMANQESM</sequence>
<dbReference type="PRINTS" id="PR00385">
    <property type="entry name" value="P450"/>
</dbReference>
<dbReference type="AlphaFoldDB" id="A0A0W0F676"/>
<evidence type="ECO:0000256" key="1">
    <source>
        <dbReference type="ARBA" id="ARBA00001971"/>
    </source>
</evidence>
<dbReference type="GO" id="GO:0005506">
    <property type="term" value="F:iron ion binding"/>
    <property type="evidence" value="ECO:0007669"/>
    <property type="project" value="InterPro"/>
</dbReference>
<comment type="caution">
    <text evidence="12">The sequence shown here is derived from an EMBL/GenBank/DDBJ whole genome shotgun (WGS) entry which is preliminary data.</text>
</comment>